<keyword evidence="6" id="KW-1185">Reference proteome</keyword>
<dbReference type="Pfam" id="PF00392">
    <property type="entry name" value="GntR"/>
    <property type="match status" value="1"/>
</dbReference>
<dbReference type="InterPro" id="IPR008920">
    <property type="entry name" value="TF_FadR/GntR_C"/>
</dbReference>
<evidence type="ECO:0000259" key="4">
    <source>
        <dbReference type="PROSITE" id="PS50949"/>
    </source>
</evidence>
<evidence type="ECO:0000256" key="2">
    <source>
        <dbReference type="ARBA" id="ARBA00023125"/>
    </source>
</evidence>
<keyword evidence="3" id="KW-0804">Transcription</keyword>
<dbReference type="PRINTS" id="PR00035">
    <property type="entry name" value="HTHGNTR"/>
</dbReference>
<proteinExistence type="predicted"/>
<dbReference type="GO" id="GO:0003700">
    <property type="term" value="F:DNA-binding transcription factor activity"/>
    <property type="evidence" value="ECO:0007669"/>
    <property type="project" value="InterPro"/>
</dbReference>
<dbReference type="SUPFAM" id="SSF48008">
    <property type="entry name" value="GntR ligand-binding domain-like"/>
    <property type="match status" value="1"/>
</dbReference>
<organism evidence="5 6">
    <name type="scientific">Microbaculum marinisediminis</name>
    <dbReference type="NCBI Taxonomy" id="2931392"/>
    <lineage>
        <taxon>Bacteria</taxon>
        <taxon>Pseudomonadati</taxon>
        <taxon>Pseudomonadota</taxon>
        <taxon>Alphaproteobacteria</taxon>
        <taxon>Hyphomicrobiales</taxon>
        <taxon>Tepidamorphaceae</taxon>
        <taxon>Microbaculum</taxon>
    </lineage>
</organism>
<dbReference type="Gene3D" id="1.20.120.530">
    <property type="entry name" value="GntR ligand-binding domain-like"/>
    <property type="match status" value="1"/>
</dbReference>
<dbReference type="SMART" id="SM00345">
    <property type="entry name" value="HTH_GNTR"/>
    <property type="match status" value="1"/>
</dbReference>
<keyword evidence="1" id="KW-0805">Transcription regulation</keyword>
<reference evidence="5 6" key="1">
    <citation type="submission" date="2022-04" db="EMBL/GenBank/DDBJ databases">
        <authorList>
            <person name="Ye Y.-Q."/>
            <person name="Du Z.-J."/>
        </authorList>
    </citation>
    <scope>NUCLEOTIDE SEQUENCE [LARGE SCALE GENOMIC DNA]</scope>
    <source>
        <strain evidence="5 6">A6E488</strain>
    </source>
</reference>
<dbReference type="RefSeq" id="WP_261618487.1">
    <property type="nucleotide sequence ID" value="NZ_JALIDZ010000017.1"/>
</dbReference>
<accession>A0AAW5R942</accession>
<evidence type="ECO:0000256" key="1">
    <source>
        <dbReference type="ARBA" id="ARBA00023015"/>
    </source>
</evidence>
<dbReference type="AlphaFoldDB" id="A0AAW5R942"/>
<dbReference type="PANTHER" id="PTHR43537:SF49">
    <property type="entry name" value="TRANSCRIPTIONAL REGULATORY PROTEIN"/>
    <property type="match status" value="1"/>
</dbReference>
<dbReference type="InterPro" id="IPR036390">
    <property type="entry name" value="WH_DNA-bd_sf"/>
</dbReference>
<evidence type="ECO:0000256" key="3">
    <source>
        <dbReference type="ARBA" id="ARBA00023163"/>
    </source>
</evidence>
<evidence type="ECO:0000313" key="6">
    <source>
        <dbReference type="Proteomes" id="UP001320898"/>
    </source>
</evidence>
<dbReference type="EMBL" id="JALIDZ010000017">
    <property type="protein sequence ID" value="MCT8974900.1"/>
    <property type="molecule type" value="Genomic_DNA"/>
</dbReference>
<dbReference type="SUPFAM" id="SSF46785">
    <property type="entry name" value="Winged helix' DNA-binding domain"/>
    <property type="match status" value="1"/>
</dbReference>
<gene>
    <name evidence="5" type="ORF">MUB46_23830</name>
</gene>
<dbReference type="PANTHER" id="PTHR43537">
    <property type="entry name" value="TRANSCRIPTIONAL REGULATOR, GNTR FAMILY"/>
    <property type="match status" value="1"/>
</dbReference>
<dbReference type="PROSITE" id="PS50949">
    <property type="entry name" value="HTH_GNTR"/>
    <property type="match status" value="1"/>
</dbReference>
<dbReference type="GO" id="GO:0003677">
    <property type="term" value="F:DNA binding"/>
    <property type="evidence" value="ECO:0007669"/>
    <property type="project" value="UniProtKB-KW"/>
</dbReference>
<sequence>MSERTASRLRDTLEQDIATGALAPGTRLDETALAERFGVSRTPIREALLELAGSGLVEHRPRRGAVVARIGAGRLFEMFEVMAELEGMCGRLAARRITDRQRADLAEAGNACAEAAAGGDTDAYYYENEQFHYAIYAACGNGFLAEEARRLHRRLKPYRRLQLRVHDRMQTSLAEHEAIVAAILSGDPDRAERLLKAHVVVQGERFSDLVASLNRFEETAATAR</sequence>
<dbReference type="InterPro" id="IPR036388">
    <property type="entry name" value="WH-like_DNA-bd_sf"/>
</dbReference>
<feature type="domain" description="HTH gntR-type" evidence="4">
    <location>
        <begin position="3"/>
        <end position="70"/>
    </location>
</feature>
<keyword evidence="2" id="KW-0238">DNA-binding</keyword>
<dbReference type="Gene3D" id="1.10.10.10">
    <property type="entry name" value="Winged helix-like DNA-binding domain superfamily/Winged helix DNA-binding domain"/>
    <property type="match status" value="1"/>
</dbReference>
<comment type="caution">
    <text evidence="5">The sequence shown here is derived from an EMBL/GenBank/DDBJ whole genome shotgun (WGS) entry which is preliminary data.</text>
</comment>
<dbReference type="CDD" id="cd07377">
    <property type="entry name" value="WHTH_GntR"/>
    <property type="match status" value="1"/>
</dbReference>
<dbReference type="InterPro" id="IPR000524">
    <property type="entry name" value="Tscrpt_reg_HTH_GntR"/>
</dbReference>
<protein>
    <submittedName>
        <fullName evidence="5">GntR family transcriptional regulator</fullName>
    </submittedName>
</protein>
<dbReference type="Proteomes" id="UP001320898">
    <property type="component" value="Unassembled WGS sequence"/>
</dbReference>
<dbReference type="SMART" id="SM00895">
    <property type="entry name" value="FCD"/>
    <property type="match status" value="1"/>
</dbReference>
<dbReference type="Pfam" id="PF07729">
    <property type="entry name" value="FCD"/>
    <property type="match status" value="1"/>
</dbReference>
<name>A0AAW5R942_9HYPH</name>
<dbReference type="InterPro" id="IPR011711">
    <property type="entry name" value="GntR_C"/>
</dbReference>
<evidence type="ECO:0000313" key="5">
    <source>
        <dbReference type="EMBL" id="MCT8974900.1"/>
    </source>
</evidence>